<feature type="compositionally biased region" description="Basic residues" evidence="1">
    <location>
        <begin position="100"/>
        <end position="111"/>
    </location>
</feature>
<protein>
    <submittedName>
        <fullName evidence="3">Uncharacterized protein LOC116292748</fullName>
    </submittedName>
</protein>
<sequence length="128" mass="14914">MASSYMEMPLSMSLLEQEMSCHYSVTYDKKTSTYYDELSTVWESMYKKGLRKQLSCYYNHQPLEQAKEKLVKDEDTRAVKGAKDLARVHHERALDAGKLRKDKGRRWRKKNYGSSLETQSSESSSQSI</sequence>
<gene>
    <name evidence="3" type="primary">LOC116292748</name>
</gene>
<keyword evidence="2" id="KW-1185">Reference proteome</keyword>
<dbReference type="GeneID" id="116292748"/>
<dbReference type="KEGG" id="aten:116292748"/>
<dbReference type="RefSeq" id="XP_031555963.1">
    <property type="nucleotide sequence ID" value="XM_031700103.1"/>
</dbReference>
<name>A0A6P8HLX5_ACTTE</name>
<dbReference type="InParanoid" id="A0A6P8HLX5"/>
<proteinExistence type="predicted"/>
<dbReference type="AlphaFoldDB" id="A0A6P8HLX5"/>
<organism evidence="2 3">
    <name type="scientific">Actinia tenebrosa</name>
    <name type="common">Australian red waratah sea anemone</name>
    <dbReference type="NCBI Taxonomy" id="6105"/>
    <lineage>
        <taxon>Eukaryota</taxon>
        <taxon>Metazoa</taxon>
        <taxon>Cnidaria</taxon>
        <taxon>Anthozoa</taxon>
        <taxon>Hexacorallia</taxon>
        <taxon>Actiniaria</taxon>
        <taxon>Actiniidae</taxon>
        <taxon>Actinia</taxon>
    </lineage>
</organism>
<evidence type="ECO:0000313" key="3">
    <source>
        <dbReference type="RefSeq" id="XP_031555963.1"/>
    </source>
</evidence>
<accession>A0A6P8HLX5</accession>
<reference evidence="3" key="1">
    <citation type="submission" date="2025-08" db="UniProtKB">
        <authorList>
            <consortium name="RefSeq"/>
        </authorList>
    </citation>
    <scope>IDENTIFICATION</scope>
    <source>
        <tissue evidence="3">Tentacle</tissue>
    </source>
</reference>
<feature type="compositionally biased region" description="Low complexity" evidence="1">
    <location>
        <begin position="114"/>
        <end position="128"/>
    </location>
</feature>
<dbReference type="Proteomes" id="UP000515163">
    <property type="component" value="Unplaced"/>
</dbReference>
<feature type="region of interest" description="Disordered" evidence="1">
    <location>
        <begin position="93"/>
        <end position="128"/>
    </location>
</feature>
<evidence type="ECO:0000313" key="2">
    <source>
        <dbReference type="Proteomes" id="UP000515163"/>
    </source>
</evidence>
<dbReference type="OrthoDB" id="5957666at2759"/>
<evidence type="ECO:0000256" key="1">
    <source>
        <dbReference type="SAM" id="MobiDB-lite"/>
    </source>
</evidence>